<dbReference type="EMBL" id="BALG01000028">
    <property type="protein sequence ID" value="GAC41392.1"/>
    <property type="molecule type" value="Genomic_DNA"/>
</dbReference>
<sequence length="74" mass="8747">MKISNVLTPRQVRRFVRQNIGRRVEIELVSGVDIEGVIVSAGMTTFRLRRRRRGRNIIVVIAYRRVRDIELDRD</sequence>
<organism evidence="1 2">
    <name type="scientific">Paenibacillus popilliae ATCC 14706</name>
    <dbReference type="NCBI Taxonomy" id="1212764"/>
    <lineage>
        <taxon>Bacteria</taxon>
        <taxon>Bacillati</taxon>
        <taxon>Bacillota</taxon>
        <taxon>Bacilli</taxon>
        <taxon>Bacillales</taxon>
        <taxon>Paenibacillaceae</taxon>
        <taxon>Paenibacillus</taxon>
    </lineage>
</organism>
<protein>
    <submittedName>
        <fullName evidence="1">Acetyl-CoA acetyltransferase</fullName>
    </submittedName>
</protein>
<dbReference type="GO" id="GO:0016740">
    <property type="term" value="F:transferase activity"/>
    <property type="evidence" value="ECO:0007669"/>
    <property type="project" value="UniProtKB-KW"/>
</dbReference>
<dbReference type="RefSeq" id="WP_006284700.1">
    <property type="nucleotide sequence ID" value="NZ_BALG01000028.1"/>
</dbReference>
<dbReference type="OrthoDB" id="2648707at2"/>
<reference evidence="1 2" key="1">
    <citation type="submission" date="2012-10" db="EMBL/GenBank/DDBJ databases">
        <title>Draft Genome Sequence of Paenibacillus popilliae ATCC 14706T.</title>
        <authorList>
            <person name="Iiyama K."/>
            <person name="Mori K."/>
            <person name="Mon H."/>
            <person name="Chieda Y."/>
            <person name="Lee J.M."/>
            <person name="Kusakabe T."/>
            <person name="Tashiro K."/>
            <person name="Asano S."/>
            <person name="Yasunaga-Aoki C."/>
            <person name="Shimizu S."/>
        </authorList>
    </citation>
    <scope>NUCLEOTIDE SEQUENCE [LARGE SCALE GENOMIC DNA]</scope>
    <source>
        <strain evidence="1 2">ATCC 14706</strain>
    </source>
</reference>
<comment type="caution">
    <text evidence="1">The sequence shown here is derived from an EMBL/GenBank/DDBJ whole genome shotgun (WGS) entry which is preliminary data.</text>
</comment>
<proteinExistence type="predicted"/>
<accession>M9L8A9</accession>
<keyword evidence="2" id="KW-1185">Reference proteome</keyword>
<keyword evidence="1" id="KW-0808">Transferase</keyword>
<dbReference type="Proteomes" id="UP000029453">
    <property type="component" value="Unassembled WGS sequence"/>
</dbReference>
<dbReference type="AlphaFoldDB" id="M9L8A9"/>
<gene>
    <name evidence="1" type="ORF">PPOP_0742</name>
</gene>
<name>M9L8A9_PAEPP</name>
<evidence type="ECO:0000313" key="1">
    <source>
        <dbReference type="EMBL" id="GAC41392.1"/>
    </source>
</evidence>
<evidence type="ECO:0000313" key="2">
    <source>
        <dbReference type="Proteomes" id="UP000029453"/>
    </source>
</evidence>